<dbReference type="EMBL" id="PKPP01002030">
    <property type="protein sequence ID" value="PWA78142.1"/>
    <property type="molecule type" value="Genomic_DNA"/>
</dbReference>
<proteinExistence type="predicted"/>
<sequence length="66" mass="7543">MASNITAKKMILRKSFLTKFRQFSSSSSVANGIQKKCDKNHQSKVSSSKWNDFLYAFASKYRTEQG</sequence>
<organism evidence="1 2">
    <name type="scientific">Artemisia annua</name>
    <name type="common">Sweet wormwood</name>
    <dbReference type="NCBI Taxonomy" id="35608"/>
    <lineage>
        <taxon>Eukaryota</taxon>
        <taxon>Viridiplantae</taxon>
        <taxon>Streptophyta</taxon>
        <taxon>Embryophyta</taxon>
        <taxon>Tracheophyta</taxon>
        <taxon>Spermatophyta</taxon>
        <taxon>Magnoliopsida</taxon>
        <taxon>eudicotyledons</taxon>
        <taxon>Gunneridae</taxon>
        <taxon>Pentapetalae</taxon>
        <taxon>asterids</taxon>
        <taxon>campanulids</taxon>
        <taxon>Asterales</taxon>
        <taxon>Asteraceae</taxon>
        <taxon>Asteroideae</taxon>
        <taxon>Anthemideae</taxon>
        <taxon>Artemisiinae</taxon>
        <taxon>Artemisia</taxon>
    </lineage>
</organism>
<evidence type="ECO:0000313" key="2">
    <source>
        <dbReference type="Proteomes" id="UP000245207"/>
    </source>
</evidence>
<dbReference type="AlphaFoldDB" id="A0A2U1NX97"/>
<reference evidence="1 2" key="1">
    <citation type="journal article" date="2018" name="Mol. Plant">
        <title>The genome of Artemisia annua provides insight into the evolution of Asteraceae family and artemisinin biosynthesis.</title>
        <authorList>
            <person name="Shen Q."/>
            <person name="Zhang L."/>
            <person name="Liao Z."/>
            <person name="Wang S."/>
            <person name="Yan T."/>
            <person name="Shi P."/>
            <person name="Liu M."/>
            <person name="Fu X."/>
            <person name="Pan Q."/>
            <person name="Wang Y."/>
            <person name="Lv Z."/>
            <person name="Lu X."/>
            <person name="Zhang F."/>
            <person name="Jiang W."/>
            <person name="Ma Y."/>
            <person name="Chen M."/>
            <person name="Hao X."/>
            <person name="Li L."/>
            <person name="Tang Y."/>
            <person name="Lv G."/>
            <person name="Zhou Y."/>
            <person name="Sun X."/>
            <person name="Brodelius P.E."/>
            <person name="Rose J.K.C."/>
            <person name="Tang K."/>
        </authorList>
    </citation>
    <scope>NUCLEOTIDE SEQUENCE [LARGE SCALE GENOMIC DNA]</scope>
    <source>
        <strain evidence="2">cv. Huhao1</strain>
        <tissue evidence="1">Leaf</tissue>
    </source>
</reference>
<evidence type="ECO:0000313" key="1">
    <source>
        <dbReference type="EMBL" id="PWA78142.1"/>
    </source>
</evidence>
<dbReference type="Proteomes" id="UP000245207">
    <property type="component" value="Unassembled WGS sequence"/>
</dbReference>
<gene>
    <name evidence="1" type="ORF">CTI12_AA216800</name>
</gene>
<name>A0A2U1NX97_ARTAN</name>
<protein>
    <submittedName>
        <fullName evidence="1">Uncharacterized protein</fullName>
    </submittedName>
</protein>
<keyword evidence="2" id="KW-1185">Reference proteome</keyword>
<comment type="caution">
    <text evidence="1">The sequence shown here is derived from an EMBL/GenBank/DDBJ whole genome shotgun (WGS) entry which is preliminary data.</text>
</comment>
<accession>A0A2U1NX97</accession>